<sequence>MSAATSAVVVKRNGLSPLTKRIIWIVLIVALIVAMALSTRVVTKGSALAAGSGQFSAADYGKTQFPKMQEFISANAVGATELATAVAADQGAAAKKYGHSTDDVTYIIPVKFTGVVGQIPAAGYTPITVTGLAGDVKIGLQLGPAVNGTDLRDVTGKVTLNNFENQIQYQDAGQAINEQLKKDVLAKVDATGLQGKTISVEGAFTLINPKQWNVTPSKITVGP</sequence>
<dbReference type="InterPro" id="IPR036215">
    <property type="entry name" value="TM0957-like_sf"/>
</dbReference>
<comment type="caution">
    <text evidence="2">The sequence shown here is derived from an EMBL/GenBank/DDBJ whole genome shotgun (WGS) entry which is preliminary data.</text>
</comment>
<gene>
    <name evidence="2" type="ORF">GCM10022240_26900</name>
</gene>
<protein>
    <submittedName>
        <fullName evidence="2">DUF2291 domain-containing protein</fullName>
    </submittedName>
</protein>
<evidence type="ECO:0000313" key="2">
    <source>
        <dbReference type="EMBL" id="GAA3773618.1"/>
    </source>
</evidence>
<dbReference type="Pfam" id="PF10054">
    <property type="entry name" value="DUF2291"/>
    <property type="match status" value="1"/>
</dbReference>
<evidence type="ECO:0000313" key="3">
    <source>
        <dbReference type="Proteomes" id="UP001500540"/>
    </source>
</evidence>
<dbReference type="EMBL" id="BAABAF010000009">
    <property type="protein sequence ID" value="GAA3773618.1"/>
    <property type="molecule type" value="Genomic_DNA"/>
</dbReference>
<keyword evidence="1" id="KW-0812">Transmembrane</keyword>
<keyword evidence="1" id="KW-0472">Membrane</keyword>
<organism evidence="2 3">
    <name type="scientific">Microbacterium kribbense</name>
    <dbReference type="NCBI Taxonomy" id="433645"/>
    <lineage>
        <taxon>Bacteria</taxon>
        <taxon>Bacillati</taxon>
        <taxon>Actinomycetota</taxon>
        <taxon>Actinomycetes</taxon>
        <taxon>Micrococcales</taxon>
        <taxon>Microbacteriaceae</taxon>
        <taxon>Microbacterium</taxon>
    </lineage>
</organism>
<dbReference type="PIRSF" id="PIRSF033535">
    <property type="entry name" value="UCP033535_plp"/>
    <property type="match status" value="1"/>
</dbReference>
<dbReference type="Proteomes" id="UP001500540">
    <property type="component" value="Unassembled WGS sequence"/>
</dbReference>
<dbReference type="InterPro" id="IPR014582">
    <property type="entry name" value="UCP033535_lipo"/>
</dbReference>
<evidence type="ECO:0000256" key="1">
    <source>
        <dbReference type="SAM" id="Phobius"/>
    </source>
</evidence>
<reference evidence="3" key="1">
    <citation type="journal article" date="2019" name="Int. J. Syst. Evol. Microbiol.">
        <title>The Global Catalogue of Microorganisms (GCM) 10K type strain sequencing project: providing services to taxonomists for standard genome sequencing and annotation.</title>
        <authorList>
            <consortium name="The Broad Institute Genomics Platform"/>
            <consortium name="The Broad Institute Genome Sequencing Center for Infectious Disease"/>
            <person name="Wu L."/>
            <person name="Ma J."/>
        </authorList>
    </citation>
    <scope>NUCLEOTIDE SEQUENCE [LARGE SCALE GENOMIC DNA]</scope>
    <source>
        <strain evidence="3">JCM 16950</strain>
    </source>
</reference>
<proteinExistence type="predicted"/>
<accession>A0ABP7GRX1</accession>
<name>A0ABP7GRX1_9MICO</name>
<dbReference type="RefSeq" id="WP_344784483.1">
    <property type="nucleotide sequence ID" value="NZ_BAABAF010000009.1"/>
</dbReference>
<dbReference type="SUPFAM" id="SSF141318">
    <property type="entry name" value="TM0957-like"/>
    <property type="match status" value="1"/>
</dbReference>
<keyword evidence="3" id="KW-1185">Reference proteome</keyword>
<feature type="transmembrane region" description="Helical" evidence="1">
    <location>
        <begin position="22"/>
        <end position="42"/>
    </location>
</feature>
<keyword evidence="1" id="KW-1133">Transmembrane helix</keyword>